<evidence type="ECO:0000313" key="2">
    <source>
        <dbReference type="EMBL" id="GFO04587.1"/>
    </source>
</evidence>
<dbReference type="GO" id="GO:0008017">
    <property type="term" value="F:microtubule binding"/>
    <property type="evidence" value="ECO:0007669"/>
    <property type="project" value="TreeGrafter"/>
</dbReference>
<protein>
    <submittedName>
        <fullName evidence="2">Haus augmin-like complex subunit 8</fullName>
    </submittedName>
</protein>
<sequence length="775" mass="84339">MEFSAKSKRSLYHPASDSSSVGLKRTRRPLVQGRLVSDSDTGISDLSVSRSPPTDLRSDTEQDPTLSPLRVVPQLTEKASPRPEPPSSCLDLSDVDLDIKETPSSHRRLAQSRPVMVYDASEPVTDSPHSCEMSLSVGVESSPARVVCHTPSRLRNSPRLAMSPLAVTVNMEPPEAAETDAPSRKTDPLSRTLFPDGDQGQNDTGDDDEEIQFKKMGSDSAMHISEQSRGIIEEILAHEIGNSNIEIISLHSQSNSPQVHRVPADNFSSNISSLSASAHRSKAQHGRDTKSSSRPETKFEDARDDVSSVSDTCSLYEYAKPRVSPADTESQADALSKPSNLCAEPQGSQTPVRIKQKKKAPRQVASRYMQSSLNRKENLKSNSSSNSTSGALPASTKPQSTKSNRSAPVGKLTHDRHSTQPHKSETKSSSTTAGRGKAGRGGTLKTGSTIRQAITRSNYSSANLGNDNQQQFTVKGEAVGGGTGTDRKTSTPTRDDTMFPTSYIDASAIQSASNMYINASTMHLDLTLKEECGINVTKDGQGKESGKMTRQASTFRGSGDGSEGQNVTQLDLDFAYTRYLQWQFLLGRSRQAFHNQQQQASAQLHGLWNLIQARRQQVAQMEADVSRLRNMVLLDQILDEVEPELSRLTASLPAVAADYSHVTAALDNTCHQLPVADIYLPPGGDTSREAMEERLSAAMSKAEQLLSAINNACKTANGKDIQQEISHYLTCLTAIEKTSRTTAEELQQCRQSLEEAHTLNTRLASLRVQDMQSTS</sequence>
<dbReference type="GO" id="GO:0005813">
    <property type="term" value="C:centrosome"/>
    <property type="evidence" value="ECO:0007669"/>
    <property type="project" value="TreeGrafter"/>
</dbReference>
<feature type="compositionally biased region" description="Polar residues" evidence="1">
    <location>
        <begin position="396"/>
        <end position="406"/>
    </location>
</feature>
<reference evidence="2 3" key="1">
    <citation type="journal article" date="2021" name="Elife">
        <title>Chloroplast acquisition without the gene transfer in kleptoplastic sea slugs, Plakobranchus ocellatus.</title>
        <authorList>
            <person name="Maeda T."/>
            <person name="Takahashi S."/>
            <person name="Yoshida T."/>
            <person name="Shimamura S."/>
            <person name="Takaki Y."/>
            <person name="Nagai Y."/>
            <person name="Toyoda A."/>
            <person name="Suzuki Y."/>
            <person name="Arimoto A."/>
            <person name="Ishii H."/>
            <person name="Satoh N."/>
            <person name="Nishiyama T."/>
            <person name="Hasebe M."/>
            <person name="Maruyama T."/>
            <person name="Minagawa J."/>
            <person name="Obokata J."/>
            <person name="Shigenobu S."/>
        </authorList>
    </citation>
    <scope>NUCLEOTIDE SEQUENCE [LARGE SCALE GENOMIC DNA]</scope>
</reference>
<dbReference type="GO" id="GO:0051225">
    <property type="term" value="P:spindle assembly"/>
    <property type="evidence" value="ECO:0007669"/>
    <property type="project" value="TreeGrafter"/>
</dbReference>
<feature type="compositionally biased region" description="Low complexity" evidence="1">
    <location>
        <begin position="268"/>
        <end position="278"/>
    </location>
</feature>
<organism evidence="2 3">
    <name type="scientific">Plakobranchus ocellatus</name>
    <dbReference type="NCBI Taxonomy" id="259542"/>
    <lineage>
        <taxon>Eukaryota</taxon>
        <taxon>Metazoa</taxon>
        <taxon>Spiralia</taxon>
        <taxon>Lophotrochozoa</taxon>
        <taxon>Mollusca</taxon>
        <taxon>Gastropoda</taxon>
        <taxon>Heterobranchia</taxon>
        <taxon>Euthyneura</taxon>
        <taxon>Panpulmonata</taxon>
        <taxon>Sacoglossa</taxon>
        <taxon>Placobranchoidea</taxon>
        <taxon>Plakobranchidae</taxon>
        <taxon>Plakobranchus</taxon>
    </lineage>
</organism>
<comment type="caution">
    <text evidence="2">The sequence shown here is derived from an EMBL/GenBank/DDBJ whole genome shotgun (WGS) entry which is preliminary data.</text>
</comment>
<dbReference type="PANTHER" id="PTHR31807:SF37">
    <property type="entry name" value="HAUS AUGMIN-LIKE COMPLEX SUBUNIT 8"/>
    <property type="match status" value="1"/>
</dbReference>
<gene>
    <name evidence="2" type="ORF">PoB_003109200</name>
</gene>
<proteinExistence type="predicted"/>
<feature type="compositionally biased region" description="Basic and acidic residues" evidence="1">
    <location>
        <begin position="285"/>
        <end position="306"/>
    </location>
</feature>
<feature type="region of interest" description="Disordered" evidence="1">
    <location>
        <begin position="1"/>
        <end position="94"/>
    </location>
</feature>
<feature type="compositionally biased region" description="Low complexity" evidence="1">
    <location>
        <begin position="380"/>
        <end position="389"/>
    </location>
</feature>
<feature type="compositionally biased region" description="Polar residues" evidence="1">
    <location>
        <begin position="38"/>
        <end position="52"/>
    </location>
</feature>
<dbReference type="EMBL" id="BLXT01003739">
    <property type="protein sequence ID" value="GFO04587.1"/>
    <property type="molecule type" value="Genomic_DNA"/>
</dbReference>
<feature type="region of interest" description="Disordered" evidence="1">
    <location>
        <begin position="173"/>
        <end position="209"/>
    </location>
</feature>
<accession>A0AAV4ACG8</accession>
<dbReference type="PANTHER" id="PTHR31807">
    <property type="entry name" value="AUGMIN FAMILY MEMBER"/>
    <property type="match status" value="1"/>
</dbReference>
<feature type="compositionally biased region" description="Basic and acidic residues" evidence="1">
    <location>
        <begin position="485"/>
        <end position="497"/>
    </location>
</feature>
<dbReference type="GO" id="GO:0005737">
    <property type="term" value="C:cytoplasm"/>
    <property type="evidence" value="ECO:0007669"/>
    <property type="project" value="TreeGrafter"/>
</dbReference>
<feature type="compositionally biased region" description="Basic and acidic residues" evidence="1">
    <location>
        <begin position="412"/>
        <end position="426"/>
    </location>
</feature>
<feature type="region of interest" description="Disordered" evidence="1">
    <location>
        <begin position="256"/>
        <end position="306"/>
    </location>
</feature>
<feature type="region of interest" description="Disordered" evidence="1">
    <location>
        <begin position="476"/>
        <end position="499"/>
    </location>
</feature>
<feature type="region of interest" description="Disordered" evidence="1">
    <location>
        <begin position="537"/>
        <end position="564"/>
    </location>
</feature>
<evidence type="ECO:0000256" key="1">
    <source>
        <dbReference type="SAM" id="MobiDB-lite"/>
    </source>
</evidence>
<dbReference type="Proteomes" id="UP000735302">
    <property type="component" value="Unassembled WGS sequence"/>
</dbReference>
<keyword evidence="3" id="KW-1185">Reference proteome</keyword>
<feature type="compositionally biased region" description="Basic residues" evidence="1">
    <location>
        <begin position="1"/>
        <end position="11"/>
    </location>
</feature>
<feature type="compositionally biased region" description="Polar residues" evidence="1">
    <location>
        <begin position="327"/>
        <end position="339"/>
    </location>
</feature>
<dbReference type="GO" id="GO:0007098">
    <property type="term" value="P:centrosome cycle"/>
    <property type="evidence" value="ECO:0007669"/>
    <property type="project" value="TreeGrafter"/>
</dbReference>
<name>A0AAV4ACG8_9GAST</name>
<feature type="region of interest" description="Disordered" evidence="1">
    <location>
        <begin position="320"/>
        <end position="449"/>
    </location>
</feature>
<dbReference type="AlphaFoldDB" id="A0AAV4ACG8"/>
<evidence type="ECO:0000313" key="3">
    <source>
        <dbReference type="Proteomes" id="UP000735302"/>
    </source>
</evidence>
<dbReference type="GO" id="GO:0005880">
    <property type="term" value="C:nuclear microtubule"/>
    <property type="evidence" value="ECO:0007669"/>
    <property type="project" value="TreeGrafter"/>
</dbReference>